<evidence type="ECO:0000313" key="2">
    <source>
        <dbReference type="Proteomes" id="UP001413721"/>
    </source>
</evidence>
<accession>A0ABU9YQE5</accession>
<dbReference type="EMBL" id="JBBKTW010000009">
    <property type="protein sequence ID" value="MEN2990902.1"/>
    <property type="molecule type" value="Genomic_DNA"/>
</dbReference>
<reference evidence="1 2" key="1">
    <citation type="submission" date="2024-03" db="EMBL/GenBank/DDBJ databases">
        <title>High-quality draft genome sequencing of Tistrella sp. BH-R2-4.</title>
        <authorList>
            <person name="Dong C."/>
        </authorList>
    </citation>
    <scope>NUCLEOTIDE SEQUENCE [LARGE SCALE GENOMIC DNA]</scope>
    <source>
        <strain evidence="1 2">BH-R2-4</strain>
    </source>
</reference>
<proteinExistence type="predicted"/>
<comment type="caution">
    <text evidence="1">The sequence shown here is derived from an EMBL/GenBank/DDBJ whole genome shotgun (WGS) entry which is preliminary data.</text>
</comment>
<organism evidence="1 2">
    <name type="scientific">Tistrella arctica</name>
    <dbReference type="NCBI Taxonomy" id="3133430"/>
    <lineage>
        <taxon>Bacteria</taxon>
        <taxon>Pseudomonadati</taxon>
        <taxon>Pseudomonadota</taxon>
        <taxon>Alphaproteobacteria</taxon>
        <taxon>Geminicoccales</taxon>
        <taxon>Geminicoccaceae</taxon>
        <taxon>Tistrella</taxon>
    </lineage>
</organism>
<gene>
    <name evidence="1" type="ORF">WG926_21495</name>
</gene>
<dbReference type="Proteomes" id="UP001413721">
    <property type="component" value="Unassembled WGS sequence"/>
</dbReference>
<name>A0ABU9YQE5_9PROT</name>
<keyword evidence="2" id="KW-1185">Reference proteome</keyword>
<evidence type="ECO:0000313" key="1">
    <source>
        <dbReference type="EMBL" id="MEN2990902.1"/>
    </source>
</evidence>
<sequence>MLVERKSDRLCRLACGIVAEDAPDDLGLSLVYGSIASDRFAVAIELLYDVITVGIAAARFAGFHAPALTSSRLVGQVLEEKRVHRALQADMQVRDLAL</sequence>
<protein>
    <submittedName>
        <fullName evidence="1">Uncharacterized protein</fullName>
    </submittedName>
</protein>